<evidence type="ECO:0000256" key="1">
    <source>
        <dbReference type="SAM" id="MobiDB-lite"/>
    </source>
</evidence>
<evidence type="ECO:0000313" key="3">
    <source>
        <dbReference type="EMBL" id="KAF2972563.1"/>
    </source>
</evidence>
<dbReference type="AlphaFoldDB" id="A0A7C8IXF8"/>
<name>A0A7C8IXF8_9PEZI</name>
<evidence type="ECO:0000313" key="4">
    <source>
        <dbReference type="Proteomes" id="UP000481858"/>
    </source>
</evidence>
<feature type="compositionally biased region" description="Basic and acidic residues" evidence="1">
    <location>
        <begin position="89"/>
        <end position="107"/>
    </location>
</feature>
<keyword evidence="4" id="KW-1185">Reference proteome</keyword>
<reference evidence="3 4" key="1">
    <citation type="submission" date="2019-12" db="EMBL/GenBank/DDBJ databases">
        <title>Draft genome sequence of the ascomycete Xylaria multiplex DSM 110363.</title>
        <authorList>
            <person name="Buettner E."/>
            <person name="Kellner H."/>
        </authorList>
    </citation>
    <scope>NUCLEOTIDE SEQUENCE [LARGE SCALE GENOMIC DNA]</scope>
    <source>
        <strain evidence="3 4">DSM 110363</strain>
    </source>
</reference>
<dbReference type="OrthoDB" id="4758706at2759"/>
<dbReference type="Proteomes" id="UP000481858">
    <property type="component" value="Unassembled WGS sequence"/>
</dbReference>
<gene>
    <name evidence="3" type="ORF">GQX73_g964</name>
</gene>
<keyword evidence="2" id="KW-0472">Membrane</keyword>
<dbReference type="InParanoid" id="A0A7C8IXF8"/>
<feature type="compositionally biased region" description="Acidic residues" evidence="1">
    <location>
        <begin position="130"/>
        <end position="140"/>
    </location>
</feature>
<keyword evidence="2" id="KW-1133">Transmembrane helix</keyword>
<dbReference type="EMBL" id="WUBL01000005">
    <property type="protein sequence ID" value="KAF2972563.1"/>
    <property type="molecule type" value="Genomic_DNA"/>
</dbReference>
<proteinExistence type="predicted"/>
<keyword evidence="2" id="KW-0812">Transmembrane</keyword>
<feature type="transmembrane region" description="Helical" evidence="2">
    <location>
        <begin position="42"/>
        <end position="63"/>
    </location>
</feature>
<feature type="region of interest" description="Disordered" evidence="1">
    <location>
        <begin position="130"/>
        <end position="154"/>
    </location>
</feature>
<feature type="region of interest" description="Disordered" evidence="1">
    <location>
        <begin position="89"/>
        <end position="111"/>
    </location>
</feature>
<organism evidence="3 4">
    <name type="scientific">Xylaria multiplex</name>
    <dbReference type="NCBI Taxonomy" id="323545"/>
    <lineage>
        <taxon>Eukaryota</taxon>
        <taxon>Fungi</taxon>
        <taxon>Dikarya</taxon>
        <taxon>Ascomycota</taxon>
        <taxon>Pezizomycotina</taxon>
        <taxon>Sordariomycetes</taxon>
        <taxon>Xylariomycetidae</taxon>
        <taxon>Xylariales</taxon>
        <taxon>Xylariaceae</taxon>
        <taxon>Xylaria</taxon>
    </lineage>
</organism>
<protein>
    <submittedName>
        <fullName evidence="3">Uncharacterized protein</fullName>
    </submittedName>
</protein>
<accession>A0A7C8IXF8</accession>
<sequence>MKYPVDGSLLEDKIASTVHMVIETAVELGTSLATLERNTRGVFWWTSWAITIVLGLFVLNLLVRVRTQLVELNEYQSTFQRMWLEDREHDEELERERRKRDIKEGKRISPASVRPKAQLENYVNRILDEEEDSLDEDDLPDIPIRSPPQPGTREYDEYLAAVRGQLRSLRTQLAETPE</sequence>
<comment type="caution">
    <text evidence="3">The sequence shown here is derived from an EMBL/GenBank/DDBJ whole genome shotgun (WGS) entry which is preliminary data.</text>
</comment>
<evidence type="ECO:0000256" key="2">
    <source>
        <dbReference type="SAM" id="Phobius"/>
    </source>
</evidence>